<dbReference type="InterPro" id="IPR002035">
    <property type="entry name" value="VWF_A"/>
</dbReference>
<dbReference type="SUPFAM" id="SSF53300">
    <property type="entry name" value="vWA-like"/>
    <property type="match status" value="1"/>
</dbReference>
<evidence type="ECO:0000259" key="1">
    <source>
        <dbReference type="PROSITE" id="PS50234"/>
    </source>
</evidence>
<keyword evidence="3" id="KW-1185">Reference proteome</keyword>
<dbReference type="PROSITE" id="PS50234">
    <property type="entry name" value="VWFA"/>
    <property type="match status" value="1"/>
</dbReference>
<dbReference type="InterPro" id="IPR036465">
    <property type="entry name" value="vWFA_dom_sf"/>
</dbReference>
<proteinExistence type="predicted"/>
<dbReference type="Gene3D" id="3.40.50.410">
    <property type="entry name" value="von Willebrand factor, type A domain"/>
    <property type="match status" value="1"/>
</dbReference>
<sequence>MSLLAAIKHIQFSGGRSNLQAALVKTWHSVFDGSPGDRAEVPDVIVTFSDGVPTVNVESTMSTAEDIKASGILMSAIAIGRYPSRQTLSYLSNIQVVYDETQLANQRIFSDFVAKLREAVGKDIIGK</sequence>
<dbReference type="AlphaFoldDB" id="A0AAD9JP35"/>
<protein>
    <recommendedName>
        <fullName evidence="1">VWFA domain-containing protein</fullName>
    </recommendedName>
</protein>
<name>A0AAD9JP35_9ANNE</name>
<dbReference type="EMBL" id="JAODUP010000204">
    <property type="protein sequence ID" value="KAK2156814.1"/>
    <property type="molecule type" value="Genomic_DNA"/>
</dbReference>
<dbReference type="Proteomes" id="UP001208570">
    <property type="component" value="Unassembled WGS sequence"/>
</dbReference>
<reference evidence="2" key="1">
    <citation type="journal article" date="2023" name="Mol. Biol. Evol.">
        <title>Third-Generation Sequencing Reveals the Adaptive Role of the Epigenome in Three Deep-Sea Polychaetes.</title>
        <authorList>
            <person name="Perez M."/>
            <person name="Aroh O."/>
            <person name="Sun Y."/>
            <person name="Lan Y."/>
            <person name="Juniper S.K."/>
            <person name="Young C.R."/>
            <person name="Angers B."/>
            <person name="Qian P.Y."/>
        </authorList>
    </citation>
    <scope>NUCLEOTIDE SEQUENCE</scope>
    <source>
        <strain evidence="2">P08H-3</strain>
    </source>
</reference>
<gene>
    <name evidence="2" type="ORF">LSH36_204g03000</name>
</gene>
<dbReference type="Pfam" id="PF00092">
    <property type="entry name" value="VWA"/>
    <property type="match status" value="1"/>
</dbReference>
<comment type="caution">
    <text evidence="2">The sequence shown here is derived from an EMBL/GenBank/DDBJ whole genome shotgun (WGS) entry which is preliminary data.</text>
</comment>
<accession>A0AAD9JP35</accession>
<evidence type="ECO:0000313" key="2">
    <source>
        <dbReference type="EMBL" id="KAK2156814.1"/>
    </source>
</evidence>
<evidence type="ECO:0000313" key="3">
    <source>
        <dbReference type="Proteomes" id="UP001208570"/>
    </source>
</evidence>
<organism evidence="2 3">
    <name type="scientific">Paralvinella palmiformis</name>
    <dbReference type="NCBI Taxonomy" id="53620"/>
    <lineage>
        <taxon>Eukaryota</taxon>
        <taxon>Metazoa</taxon>
        <taxon>Spiralia</taxon>
        <taxon>Lophotrochozoa</taxon>
        <taxon>Annelida</taxon>
        <taxon>Polychaeta</taxon>
        <taxon>Sedentaria</taxon>
        <taxon>Canalipalpata</taxon>
        <taxon>Terebellida</taxon>
        <taxon>Terebelliformia</taxon>
        <taxon>Alvinellidae</taxon>
        <taxon>Paralvinella</taxon>
    </lineage>
</organism>
<feature type="domain" description="VWFA" evidence="1">
    <location>
        <begin position="1"/>
        <end position="116"/>
    </location>
</feature>